<name>A0A2W2AKN1_9HYPH</name>
<keyword evidence="2" id="KW-1185">Reference proteome</keyword>
<reference evidence="2" key="1">
    <citation type="submission" date="2018-06" db="EMBL/GenBank/DDBJ databases">
        <title>Aestuariibacter litoralis strain KCTC 52945T.</title>
        <authorList>
            <person name="Li X."/>
            <person name="Salam N."/>
            <person name="Li J.-L."/>
            <person name="Chen Y.-M."/>
            <person name="Yang Z.-W."/>
            <person name="Zhang L.-Y."/>
            <person name="Han M.-X."/>
            <person name="Xiao M."/>
            <person name="Li W.-J."/>
        </authorList>
    </citation>
    <scope>NUCLEOTIDE SEQUENCE [LARGE SCALE GENOMIC DNA]</scope>
    <source>
        <strain evidence="2">KCTC 52945</strain>
    </source>
</reference>
<dbReference type="EMBL" id="QKVK01000008">
    <property type="protein sequence ID" value="PZF75901.1"/>
    <property type="molecule type" value="Genomic_DNA"/>
</dbReference>
<comment type="caution">
    <text evidence="1">The sequence shown here is derived from an EMBL/GenBank/DDBJ whole genome shotgun (WGS) entry which is preliminary data.</text>
</comment>
<dbReference type="AlphaFoldDB" id="A0A2W2AKN1"/>
<gene>
    <name evidence="1" type="ORF">DK847_16650</name>
</gene>
<evidence type="ECO:0000313" key="2">
    <source>
        <dbReference type="Proteomes" id="UP000248795"/>
    </source>
</evidence>
<protein>
    <submittedName>
        <fullName evidence="1">Uncharacterized protein</fullName>
    </submittedName>
</protein>
<organism evidence="1 2">
    <name type="scientific">Aestuariivirga litoralis</name>
    <dbReference type="NCBI Taxonomy" id="2650924"/>
    <lineage>
        <taxon>Bacteria</taxon>
        <taxon>Pseudomonadati</taxon>
        <taxon>Pseudomonadota</taxon>
        <taxon>Alphaproteobacteria</taxon>
        <taxon>Hyphomicrobiales</taxon>
        <taxon>Aestuariivirgaceae</taxon>
        <taxon>Aestuariivirga</taxon>
    </lineage>
</organism>
<dbReference type="Proteomes" id="UP000248795">
    <property type="component" value="Unassembled WGS sequence"/>
</dbReference>
<evidence type="ECO:0000313" key="1">
    <source>
        <dbReference type="EMBL" id="PZF75901.1"/>
    </source>
</evidence>
<proteinExistence type="predicted"/>
<accession>A0A2W2AKN1</accession>
<sequence>MPVAKDGTIFDPVSCRNSRGYTIGPKGAEQPVSDYFEAVTLLSRAATPCWRRPNGNGNWGIVAGVSWQRRDAAEIRKMIAG</sequence>